<dbReference type="Proteomes" id="UP000192796">
    <property type="component" value="Unassembled WGS sequence"/>
</dbReference>
<proteinExistence type="predicted"/>
<dbReference type="AlphaFoldDB" id="A0A1V9FHS7"/>
<accession>A0A1V9FHS7</accession>
<protein>
    <submittedName>
        <fullName evidence="1">Uncharacterized protein</fullName>
    </submittedName>
</protein>
<dbReference type="OrthoDB" id="655798at2"/>
<comment type="caution">
    <text evidence="1">The sequence shown here is derived from an EMBL/GenBank/DDBJ whole genome shotgun (WGS) entry which is preliminary data.</text>
</comment>
<keyword evidence="2" id="KW-1185">Reference proteome</keyword>
<dbReference type="STRING" id="1703345.A3860_39730"/>
<gene>
    <name evidence="1" type="ORF">A3860_39730</name>
</gene>
<dbReference type="EMBL" id="LVYD01000110">
    <property type="protein sequence ID" value="OQP57929.1"/>
    <property type="molecule type" value="Genomic_DNA"/>
</dbReference>
<evidence type="ECO:0000313" key="1">
    <source>
        <dbReference type="EMBL" id="OQP57929.1"/>
    </source>
</evidence>
<dbReference type="RefSeq" id="WP_081155503.1">
    <property type="nucleotide sequence ID" value="NZ_LVYD01000110.1"/>
</dbReference>
<organism evidence="1 2">
    <name type="scientific">Niastella vici</name>
    <dbReference type="NCBI Taxonomy" id="1703345"/>
    <lineage>
        <taxon>Bacteria</taxon>
        <taxon>Pseudomonadati</taxon>
        <taxon>Bacteroidota</taxon>
        <taxon>Chitinophagia</taxon>
        <taxon>Chitinophagales</taxon>
        <taxon>Chitinophagaceae</taxon>
        <taxon>Niastella</taxon>
    </lineage>
</organism>
<reference evidence="1 2" key="1">
    <citation type="submission" date="2016-03" db="EMBL/GenBank/DDBJ databases">
        <title>Niastella vici sp. nov., isolated from farmland soil.</title>
        <authorList>
            <person name="Chen L."/>
            <person name="Wang D."/>
            <person name="Yang S."/>
            <person name="Wang G."/>
        </authorList>
    </citation>
    <scope>NUCLEOTIDE SEQUENCE [LARGE SCALE GENOMIC DNA]</scope>
    <source>
        <strain evidence="1 2">DJ57</strain>
    </source>
</reference>
<sequence>MDRASYFEEIYSVTSPLLLLADQLDAVIKARTRHLREPFDIYLDFADQLLQLDNAAAKTRASFIKMQCGGIDTEDFFEQHRESWGIPKFEEDLVPVNDFKNGFLFTFRDHSTSWGEDAEARDWFFKSVEARFVRHYQFWACDNGPEEILLKASGDYKSIMWTIVNDYQVYSALTSPIFTKDDLQEFYNNFDEAKGNYYKKDLLEMIEENPNW</sequence>
<name>A0A1V9FHS7_9BACT</name>
<evidence type="ECO:0000313" key="2">
    <source>
        <dbReference type="Proteomes" id="UP000192796"/>
    </source>
</evidence>